<sequence>MLGGHKSLTTAQNAGRIAIAVEWQSPIKMQVGVTCHRSIPHYACLLETKSKSKSIPLLPTTTGTRAAPNYVIVRVSFDSRGRAARTEGAGAGGGVPVEEGGGVPVPVRVVGTPEQPGGKMVAELVGAFNQLTHRMTMMKPSNSNSSSSSSNGNSNCSSNLSTSSSRLLFKTLKLSIPILQALPPTPPGHRPPLSKALSVAFILADLQMDAEVISAGILRQVLEAGAMSFFQVKDRIGTSTAHLLHESLRLNNIYSKVQILDDDSAAALRKYCLTCYDSRALILDLALKLDSMRHLNYLPRYQQQLISLEVMKIHAPLAHALSTNILSLELEDLSFRYLFPYSYVYVDAWLGSHQTSGSEHLLDIYQEQLLQSLRSDPILTEIVDDISVKARSKSRYSTMKKLLRDGRKPEEVYDILGLRVILSPSQVNSSQLGEKACYRTREIIRSLWKEIPSRSRDYIARPKANGYRSLHMVVDISDNGRHRPMMEIQIRTAEMDMLAADGTASHALYKSGLTDPEEAKRLKAIMIAAAEFAAMRLQDLPSANTRCLEIDRRDRVFCLLDKDGDGKISIEELMEVMEELGAEGEDAREMMELLDSNSDGSLSSDEFDLFQKQAELMRNLDARDDQYKTLLDEKLQISDSSGVIQAYT</sequence>
<dbReference type="PROSITE" id="PS50222">
    <property type="entry name" value="EF_HAND_2"/>
    <property type="match status" value="2"/>
</dbReference>
<dbReference type="InterPro" id="IPR007685">
    <property type="entry name" value="RelA_SpoT"/>
</dbReference>
<keyword evidence="9" id="KW-1185">Reference proteome</keyword>
<evidence type="ECO:0000256" key="1">
    <source>
        <dbReference type="ARBA" id="ARBA00007476"/>
    </source>
</evidence>
<dbReference type="GO" id="GO:0005525">
    <property type="term" value="F:GTP binding"/>
    <property type="evidence" value="ECO:0007669"/>
    <property type="project" value="UniProtKB-KW"/>
</dbReference>
<evidence type="ECO:0000256" key="2">
    <source>
        <dbReference type="ARBA" id="ARBA00013251"/>
    </source>
</evidence>
<dbReference type="GeneID" id="113701859"/>
<dbReference type="Gene3D" id="3.30.460.10">
    <property type="entry name" value="Beta Polymerase, domain 2"/>
    <property type="match status" value="1"/>
</dbReference>
<dbReference type="GO" id="GO:0015969">
    <property type="term" value="P:guanosine tetraphosphate metabolic process"/>
    <property type="evidence" value="ECO:0007669"/>
    <property type="project" value="InterPro"/>
</dbReference>
<name>A0A6P6TJ90_COFAR</name>
<dbReference type="GO" id="GO:0008728">
    <property type="term" value="F:GTP diphosphokinase activity"/>
    <property type="evidence" value="ECO:0007669"/>
    <property type="project" value="UniProtKB-EC"/>
</dbReference>
<keyword evidence="5" id="KW-0342">GTP-binding</keyword>
<dbReference type="SUPFAM" id="SSF81301">
    <property type="entry name" value="Nucleotidyltransferase"/>
    <property type="match status" value="1"/>
</dbReference>
<reference evidence="10" key="2">
    <citation type="submission" date="2025-08" db="UniProtKB">
        <authorList>
            <consortium name="RefSeq"/>
        </authorList>
    </citation>
    <scope>IDENTIFICATION</scope>
    <source>
        <tissue evidence="10">Leaves</tissue>
    </source>
</reference>
<keyword evidence="4" id="KW-0346">Stress response</keyword>
<dbReference type="Gene3D" id="1.10.3210.10">
    <property type="entry name" value="Hypothetical protein af1432"/>
    <property type="match status" value="1"/>
</dbReference>
<feature type="domain" description="EF-hand" evidence="7">
    <location>
        <begin position="585"/>
        <end position="617"/>
    </location>
</feature>
<evidence type="ECO:0000256" key="3">
    <source>
        <dbReference type="ARBA" id="ARBA00022837"/>
    </source>
</evidence>
<evidence type="ECO:0000259" key="7">
    <source>
        <dbReference type="PROSITE" id="PS50222"/>
    </source>
</evidence>
<dbReference type="InterPro" id="IPR011992">
    <property type="entry name" value="EF-hand-dom_pair"/>
</dbReference>
<dbReference type="PROSITE" id="PS00018">
    <property type="entry name" value="EF_HAND_1"/>
    <property type="match status" value="2"/>
</dbReference>
<evidence type="ECO:0000313" key="9">
    <source>
        <dbReference type="Proteomes" id="UP001652660"/>
    </source>
</evidence>
<feature type="compositionally biased region" description="Low complexity" evidence="6">
    <location>
        <begin position="141"/>
        <end position="159"/>
    </location>
</feature>
<dbReference type="AlphaFoldDB" id="A0A6P6TJ90"/>
<dbReference type="Pfam" id="PF04607">
    <property type="entry name" value="RelA_SpoT"/>
    <property type="match status" value="1"/>
</dbReference>
<evidence type="ECO:0000256" key="5">
    <source>
        <dbReference type="ARBA" id="ARBA00023134"/>
    </source>
</evidence>
<dbReference type="Gene3D" id="1.10.238.10">
    <property type="entry name" value="EF-hand"/>
    <property type="match status" value="1"/>
</dbReference>
<dbReference type="RefSeq" id="XP_027078574.2">
    <property type="nucleotide sequence ID" value="XM_027222773.2"/>
</dbReference>
<dbReference type="InterPro" id="IPR006674">
    <property type="entry name" value="HD_domain"/>
</dbReference>
<dbReference type="PANTHER" id="PTHR21262:SF12">
    <property type="entry name" value="GTP DIPHOSPHOKINASE CRSH, CHLOROPLASTIC-RELATED"/>
    <property type="match status" value="1"/>
</dbReference>
<feature type="domain" description="EF-hand" evidence="7">
    <location>
        <begin position="548"/>
        <end position="583"/>
    </location>
</feature>
<accession>A0A6P6TJ90</accession>
<dbReference type="GO" id="GO:0005509">
    <property type="term" value="F:calcium ion binding"/>
    <property type="evidence" value="ECO:0007669"/>
    <property type="project" value="InterPro"/>
</dbReference>
<dbReference type="SUPFAM" id="SSF109604">
    <property type="entry name" value="HD-domain/PDEase-like"/>
    <property type="match status" value="1"/>
</dbReference>
<protein>
    <recommendedName>
        <fullName evidence="2">GTP diphosphokinase</fullName>
        <ecNumber evidence="2">2.7.6.5</ecNumber>
    </recommendedName>
</protein>
<dbReference type="CDD" id="cd05399">
    <property type="entry name" value="NT_Rel-Spo_like"/>
    <property type="match status" value="1"/>
</dbReference>
<reference evidence="9" key="1">
    <citation type="journal article" date="2025" name="Foods">
        <title>Unveiling the Microbial Signatures of Arabica Coffee Cherries: Insights into Ripeness Specific Diversity, Functional Traits, and Implications for Quality and Safety.</title>
        <authorList>
            <consortium name="RefSeq"/>
            <person name="Tenea G.N."/>
            <person name="Cifuentes V."/>
            <person name="Reyes P."/>
            <person name="Cevallos-Vallejos M."/>
        </authorList>
    </citation>
    <scope>NUCLEOTIDE SEQUENCE [LARGE SCALE GENOMIC DNA]</scope>
</reference>
<evidence type="ECO:0000256" key="4">
    <source>
        <dbReference type="ARBA" id="ARBA00023016"/>
    </source>
</evidence>
<dbReference type="InterPro" id="IPR043519">
    <property type="entry name" value="NT_sf"/>
</dbReference>
<dbReference type="PROSITE" id="PS51831">
    <property type="entry name" value="HD"/>
    <property type="match status" value="1"/>
</dbReference>
<dbReference type="SMART" id="SM00954">
    <property type="entry name" value="RelA_SpoT"/>
    <property type="match status" value="1"/>
</dbReference>
<proteinExistence type="inferred from homology"/>
<keyword evidence="3" id="KW-0106">Calcium</keyword>
<dbReference type="Pfam" id="PF13499">
    <property type="entry name" value="EF-hand_7"/>
    <property type="match status" value="1"/>
</dbReference>
<organism evidence="9 10">
    <name type="scientific">Coffea arabica</name>
    <name type="common">Arabian coffee</name>
    <dbReference type="NCBI Taxonomy" id="13443"/>
    <lineage>
        <taxon>Eukaryota</taxon>
        <taxon>Viridiplantae</taxon>
        <taxon>Streptophyta</taxon>
        <taxon>Embryophyta</taxon>
        <taxon>Tracheophyta</taxon>
        <taxon>Spermatophyta</taxon>
        <taxon>Magnoliopsida</taxon>
        <taxon>eudicotyledons</taxon>
        <taxon>Gunneridae</taxon>
        <taxon>Pentapetalae</taxon>
        <taxon>asterids</taxon>
        <taxon>lamiids</taxon>
        <taxon>Gentianales</taxon>
        <taxon>Rubiaceae</taxon>
        <taxon>Ixoroideae</taxon>
        <taxon>Gardenieae complex</taxon>
        <taxon>Bertiereae - Coffeeae clade</taxon>
        <taxon>Coffeeae</taxon>
        <taxon>Coffea</taxon>
    </lineage>
</organism>
<dbReference type="PANTHER" id="PTHR21262">
    <property type="entry name" value="GUANOSINE-3',5'-BIS DIPHOSPHATE 3'-PYROPHOSPHOHYDROLASE"/>
    <property type="match status" value="1"/>
</dbReference>
<dbReference type="InterPro" id="IPR018247">
    <property type="entry name" value="EF_Hand_1_Ca_BS"/>
</dbReference>
<dbReference type="EC" id="2.7.6.5" evidence="2"/>
<dbReference type="Proteomes" id="UP001652660">
    <property type="component" value="Chromosome 1e"/>
</dbReference>
<dbReference type="Pfam" id="PF13328">
    <property type="entry name" value="HD_4"/>
    <property type="match status" value="1"/>
</dbReference>
<evidence type="ECO:0000256" key="6">
    <source>
        <dbReference type="SAM" id="MobiDB-lite"/>
    </source>
</evidence>
<dbReference type="SUPFAM" id="SSF47473">
    <property type="entry name" value="EF-hand"/>
    <property type="match status" value="1"/>
</dbReference>
<dbReference type="SMART" id="SM00054">
    <property type="entry name" value="EFh"/>
    <property type="match status" value="2"/>
</dbReference>
<comment type="similarity">
    <text evidence="1">Belongs to the RelA/SpoT family.</text>
</comment>
<gene>
    <name evidence="10" type="primary">LOC113701859</name>
</gene>
<evidence type="ECO:0000313" key="10">
    <source>
        <dbReference type="RefSeq" id="XP_027078574.2"/>
    </source>
</evidence>
<dbReference type="InterPro" id="IPR002048">
    <property type="entry name" value="EF_hand_dom"/>
</dbReference>
<feature type="domain" description="HD" evidence="8">
    <location>
        <begin position="192"/>
        <end position="292"/>
    </location>
</feature>
<dbReference type="OrthoDB" id="427950at2759"/>
<feature type="region of interest" description="Disordered" evidence="6">
    <location>
        <begin position="137"/>
        <end position="159"/>
    </location>
</feature>
<keyword evidence="5" id="KW-0547">Nucleotide-binding</keyword>
<evidence type="ECO:0000259" key="8">
    <source>
        <dbReference type="PROSITE" id="PS51831"/>
    </source>
</evidence>